<sequence length="209" mass="22943">MLPLFVTVVFLLSVSEVISQCPPSSGIYLKHGGNCYPNGSYFYDNEIRPEQLVCTLPGSTLNGGEWVTSSGSSVDCSTDPLHCDVVSTPNATIKLYIPDGQSISPSDDGWYKCCLPTNCSNANNIIFANIFRWVQIETITVDLPSNKTVLPQTYTLHAIKIGHNDHSSFLNNVSWYYESGSASTELCNGNKVTKYSCNFMYGNGMSVDY</sequence>
<proteinExistence type="predicted"/>
<keyword evidence="1" id="KW-0732">Signal</keyword>
<feature type="chain" id="PRO_5012530422" description="Ig-like domain-containing protein" evidence="1">
    <location>
        <begin position="20"/>
        <end position="209"/>
    </location>
</feature>
<accession>A0A1X7SJ96</accession>
<evidence type="ECO:0008006" key="3">
    <source>
        <dbReference type="Google" id="ProtNLM"/>
    </source>
</evidence>
<protein>
    <recommendedName>
        <fullName evidence="3">Ig-like domain-containing protein</fullName>
    </recommendedName>
</protein>
<organism evidence="2">
    <name type="scientific">Amphimedon queenslandica</name>
    <name type="common">Sponge</name>
    <dbReference type="NCBI Taxonomy" id="400682"/>
    <lineage>
        <taxon>Eukaryota</taxon>
        <taxon>Metazoa</taxon>
        <taxon>Porifera</taxon>
        <taxon>Demospongiae</taxon>
        <taxon>Heteroscleromorpha</taxon>
        <taxon>Haplosclerida</taxon>
        <taxon>Niphatidae</taxon>
        <taxon>Amphimedon</taxon>
    </lineage>
</organism>
<evidence type="ECO:0000313" key="2">
    <source>
        <dbReference type="EnsemblMetazoa" id="Aqu2.1.02129_001"/>
    </source>
</evidence>
<feature type="signal peptide" evidence="1">
    <location>
        <begin position="1"/>
        <end position="19"/>
    </location>
</feature>
<name>A0A1X7SJ96_AMPQE</name>
<dbReference type="InParanoid" id="A0A1X7SJ96"/>
<dbReference type="EnsemblMetazoa" id="Aqu2.1.02129_001">
    <property type="protein sequence ID" value="Aqu2.1.02129_001"/>
    <property type="gene ID" value="Aqu2.1.02129"/>
</dbReference>
<dbReference type="AlphaFoldDB" id="A0A1X7SJ96"/>
<evidence type="ECO:0000256" key="1">
    <source>
        <dbReference type="SAM" id="SignalP"/>
    </source>
</evidence>
<reference evidence="2" key="1">
    <citation type="submission" date="2017-05" db="UniProtKB">
        <authorList>
            <consortium name="EnsemblMetazoa"/>
        </authorList>
    </citation>
    <scope>IDENTIFICATION</scope>
</reference>